<reference evidence="16 17" key="1">
    <citation type="journal article" date="2018" name="Genome Biol. Evol.">
        <title>Multiple Roots of Fruiting Body Formation in Amoebozoa.</title>
        <authorList>
            <person name="Hillmann F."/>
            <person name="Forbes G."/>
            <person name="Novohradska S."/>
            <person name="Ferling I."/>
            <person name="Riege K."/>
            <person name="Groth M."/>
            <person name="Westermann M."/>
            <person name="Marz M."/>
            <person name="Spaller T."/>
            <person name="Winckler T."/>
            <person name="Schaap P."/>
            <person name="Glockner G."/>
        </authorList>
    </citation>
    <scope>NUCLEOTIDE SEQUENCE [LARGE SCALE GENOMIC DNA]</scope>
    <source>
        <strain evidence="16 17">Jena</strain>
    </source>
</reference>
<feature type="domain" description="ABC transmembrane type-1" evidence="15">
    <location>
        <begin position="889"/>
        <end position="1027"/>
    </location>
</feature>
<evidence type="ECO:0000256" key="10">
    <source>
        <dbReference type="ARBA" id="ARBA00023136"/>
    </source>
</evidence>
<keyword evidence="7" id="KW-0547">Nucleotide-binding</keyword>
<evidence type="ECO:0000256" key="2">
    <source>
        <dbReference type="ARBA" id="ARBA00009726"/>
    </source>
</evidence>
<evidence type="ECO:0000256" key="8">
    <source>
        <dbReference type="ARBA" id="ARBA00022840"/>
    </source>
</evidence>
<feature type="compositionally biased region" description="Basic and acidic residues" evidence="12">
    <location>
        <begin position="843"/>
        <end position="857"/>
    </location>
</feature>
<feature type="transmembrane region" description="Helical" evidence="13">
    <location>
        <begin position="511"/>
        <end position="531"/>
    </location>
</feature>
<feature type="coiled-coil region" evidence="11">
    <location>
        <begin position="440"/>
        <end position="467"/>
    </location>
</feature>
<keyword evidence="9 13" id="KW-1133">Transmembrane helix</keyword>
<evidence type="ECO:0000256" key="4">
    <source>
        <dbReference type="ARBA" id="ARBA00022554"/>
    </source>
</evidence>
<dbReference type="PROSITE" id="PS50929">
    <property type="entry name" value="ABC_TM1F"/>
    <property type="match status" value="3"/>
</dbReference>
<evidence type="ECO:0000313" key="16">
    <source>
        <dbReference type="EMBL" id="PRP78236.1"/>
    </source>
</evidence>
<feature type="transmembrane region" description="Helical" evidence="13">
    <location>
        <begin position="1072"/>
        <end position="1093"/>
    </location>
</feature>
<dbReference type="GO" id="GO:0000323">
    <property type="term" value="C:lytic vacuole"/>
    <property type="evidence" value="ECO:0007669"/>
    <property type="project" value="UniProtKB-ARBA"/>
</dbReference>
<keyword evidence="3" id="KW-0813">Transport</keyword>
<comment type="caution">
    <text evidence="16">The sequence shown here is derived from an EMBL/GenBank/DDBJ whole genome shotgun (WGS) entry which is preliminary data.</text>
</comment>
<feature type="transmembrane region" description="Helical" evidence="13">
    <location>
        <begin position="122"/>
        <end position="144"/>
    </location>
</feature>
<feature type="transmembrane region" description="Helical" evidence="13">
    <location>
        <begin position="1105"/>
        <end position="1123"/>
    </location>
</feature>
<feature type="transmembrane region" description="Helical" evidence="13">
    <location>
        <begin position="60"/>
        <end position="82"/>
    </location>
</feature>
<dbReference type="Pfam" id="PF00005">
    <property type="entry name" value="ABC_tran"/>
    <property type="match status" value="2"/>
</dbReference>
<dbReference type="FunFam" id="3.40.50.300:FF:000997">
    <property type="entry name" value="Multidrug resistance-associated protein 1"/>
    <property type="match status" value="1"/>
</dbReference>
<keyword evidence="4" id="KW-0926">Vacuole</keyword>
<dbReference type="Proteomes" id="UP000241769">
    <property type="component" value="Unassembled WGS sequence"/>
</dbReference>
<evidence type="ECO:0000256" key="13">
    <source>
        <dbReference type="SAM" id="Phobius"/>
    </source>
</evidence>
<comment type="similarity">
    <text evidence="2">Belongs to the ABC transporter superfamily. ABCC family. Conjugate transporter (TC 3.A.1.208) subfamily.</text>
</comment>
<dbReference type="InterPro" id="IPR036640">
    <property type="entry name" value="ABC1_TM_sf"/>
</dbReference>
<protein>
    <submittedName>
        <fullName evidence="16">Uncharacterized protein</fullName>
    </submittedName>
</protein>
<dbReference type="OrthoDB" id="6500128at2759"/>
<organism evidence="16 17">
    <name type="scientific">Planoprotostelium fungivorum</name>
    <dbReference type="NCBI Taxonomy" id="1890364"/>
    <lineage>
        <taxon>Eukaryota</taxon>
        <taxon>Amoebozoa</taxon>
        <taxon>Evosea</taxon>
        <taxon>Variosea</taxon>
        <taxon>Cavosteliida</taxon>
        <taxon>Cavosteliaceae</taxon>
        <taxon>Planoprotostelium</taxon>
    </lineage>
</organism>
<dbReference type="InterPro" id="IPR027417">
    <property type="entry name" value="P-loop_NTPase"/>
</dbReference>
<gene>
    <name evidence="16" type="ORF">PROFUN_13846</name>
</gene>
<feature type="transmembrane region" description="Helical" evidence="13">
    <location>
        <begin position="1003"/>
        <end position="1027"/>
    </location>
</feature>
<feature type="transmembrane region" description="Helical" evidence="13">
    <location>
        <begin position="403"/>
        <end position="422"/>
    </location>
</feature>
<keyword evidence="11" id="KW-0175">Coiled coil</keyword>
<dbReference type="Pfam" id="PF00664">
    <property type="entry name" value="ABC_membrane"/>
    <property type="match status" value="2"/>
</dbReference>
<dbReference type="FunCoup" id="A0A2P6N2Q6">
    <property type="interactions" value="70"/>
</dbReference>
<dbReference type="SUPFAM" id="SSF90123">
    <property type="entry name" value="ABC transporter transmembrane region"/>
    <property type="match status" value="2"/>
</dbReference>
<dbReference type="InterPro" id="IPR003593">
    <property type="entry name" value="AAA+_ATPase"/>
</dbReference>
<dbReference type="InterPro" id="IPR044746">
    <property type="entry name" value="ABCC_6TM_D1"/>
</dbReference>
<comment type="subcellular location">
    <subcellularLocation>
        <location evidence="1">Vacuole membrane</location>
        <topology evidence="1">Multi-pass membrane protein</topology>
    </subcellularLocation>
</comment>
<keyword evidence="5 13" id="KW-0812">Transmembrane</keyword>
<feature type="domain" description="ABC transmembrane type-1" evidence="15">
    <location>
        <begin position="1047"/>
        <end position="1129"/>
    </location>
</feature>
<evidence type="ECO:0000256" key="12">
    <source>
        <dbReference type="SAM" id="MobiDB-lite"/>
    </source>
</evidence>
<feature type="domain" description="ABC transmembrane type-1" evidence="15">
    <location>
        <begin position="283"/>
        <end position="566"/>
    </location>
</feature>
<dbReference type="InParanoid" id="A0A2P6N2Q6"/>
<dbReference type="FunFam" id="1.20.1560.10:FF:000020">
    <property type="entry name" value="ABC metal ion transporter"/>
    <property type="match status" value="1"/>
</dbReference>
<dbReference type="CDD" id="cd18579">
    <property type="entry name" value="ABC_6TM_ABCC_D1"/>
    <property type="match status" value="1"/>
</dbReference>
<evidence type="ECO:0000313" key="17">
    <source>
        <dbReference type="Proteomes" id="UP000241769"/>
    </source>
</evidence>
<dbReference type="CDD" id="cd03244">
    <property type="entry name" value="ABCC_MRP_domain2"/>
    <property type="match status" value="1"/>
</dbReference>
<dbReference type="EMBL" id="MDYQ01000234">
    <property type="protein sequence ID" value="PRP78236.1"/>
    <property type="molecule type" value="Genomic_DNA"/>
</dbReference>
<dbReference type="CDD" id="cd03250">
    <property type="entry name" value="ABCC_MRP_domain1"/>
    <property type="match status" value="1"/>
</dbReference>
<evidence type="ECO:0000256" key="5">
    <source>
        <dbReference type="ARBA" id="ARBA00022692"/>
    </source>
</evidence>
<dbReference type="STRING" id="1890364.A0A2P6N2Q6"/>
<evidence type="ECO:0000259" key="15">
    <source>
        <dbReference type="PROSITE" id="PS50929"/>
    </source>
</evidence>
<evidence type="ECO:0000256" key="7">
    <source>
        <dbReference type="ARBA" id="ARBA00022741"/>
    </source>
</evidence>
<feature type="domain" description="ABC transporter" evidence="14">
    <location>
        <begin position="1165"/>
        <end position="1399"/>
    </location>
</feature>
<feature type="transmembrane region" description="Helical" evidence="13">
    <location>
        <begin position="16"/>
        <end position="40"/>
    </location>
</feature>
<dbReference type="InterPro" id="IPR003439">
    <property type="entry name" value="ABC_transporter-like_ATP-bd"/>
</dbReference>
<dbReference type="InterPro" id="IPR017871">
    <property type="entry name" value="ABC_transporter-like_CS"/>
</dbReference>
<evidence type="ECO:0000259" key="14">
    <source>
        <dbReference type="PROSITE" id="PS50893"/>
    </source>
</evidence>
<accession>A0A2P6N2Q6</accession>
<feature type="transmembrane region" description="Helical" evidence="13">
    <location>
        <begin position="88"/>
        <end position="110"/>
    </location>
</feature>
<feature type="transmembrane region" description="Helical" evidence="13">
    <location>
        <begin position="923"/>
        <end position="952"/>
    </location>
</feature>
<keyword evidence="6" id="KW-0677">Repeat</keyword>
<dbReference type="InterPro" id="IPR011527">
    <property type="entry name" value="ABC1_TM_dom"/>
</dbReference>
<name>A0A2P6N2Q6_9EUKA</name>
<dbReference type="PROSITE" id="PS00211">
    <property type="entry name" value="ABC_TRANSPORTER_1"/>
    <property type="match status" value="1"/>
</dbReference>
<evidence type="ECO:0000256" key="3">
    <source>
        <dbReference type="ARBA" id="ARBA00022448"/>
    </source>
</evidence>
<feature type="transmembrane region" description="Helical" evidence="13">
    <location>
        <begin position="428"/>
        <end position="450"/>
    </location>
</feature>
<dbReference type="Gene3D" id="3.40.50.300">
    <property type="entry name" value="P-loop containing nucleotide triphosphate hydrolases"/>
    <property type="match status" value="2"/>
</dbReference>
<evidence type="ECO:0000256" key="6">
    <source>
        <dbReference type="ARBA" id="ARBA00022737"/>
    </source>
</evidence>
<evidence type="ECO:0000256" key="9">
    <source>
        <dbReference type="ARBA" id="ARBA00022989"/>
    </source>
</evidence>
<dbReference type="SMART" id="SM00382">
    <property type="entry name" value="AAA"/>
    <property type="match status" value="2"/>
</dbReference>
<sequence>MSLCGRYSFGFLHDGSLSLCFAGSVLWPISSVTLFAYAIYRSVNMRSSIQQQIPLNSSQVIKLGTCVILSALYLVLSAAELMEGERLWIYKFIQNGCASLAWMICTYTIYQEYNRSQKHSLFLKLWILSNFLLTGFITISLWYQREEERIEMLFSIATLINSTVLTVIYVFINGAPPGYDRLPSSSEEDDTDFLISDMSKKDMFGQASIVSKLLFLWMQPLLRVGSRRALELDHLYSLPRELQTMEASRRMEEEWMDETKREKPSLWRALYRSTGGQLLKANLCKLIEVCSQFAGPILLRQIVLFVQEYDPSQEEQRVPTYHGLIYVLLLSFFMVLQSAAAIQHWHMAVCVGIKARTSLISLVYKKSFRISSKSKSNSSTGEMVNLQAMDAHKFQELAPNLSIIWSAPIIIIVSIVLLYQQIGISSVAGIVVMFILVPINAKISIVVRNLQRQVMKLRDKRIEKMNEIVNGIRIIKLFAWEESFQQQVDGVREEELVIKKKNIIIRGLQRFLFIGSPIWIALASFSLYTLLGNQLTSDKAFTAIALFNLMRMPTTMLPTIVTSLLEAMVSADRIVKFLTSEENDPTDVRDIPRDDSASVRIDRASWSWDSKSTCPTLNDITLEIPKGKLVAVVGSVGSGKSTFLSALLGDVPKVSGTLLMTPLKAYAAQNAWIQNASVRENILFGQTYDKERYDTVCRVCELVADIRMLPEGDLTEIGEKGINLSGGQKQRISLARAVYQERDIYLLDDPLSAVDAHVGRSIFNNCIDGLLSNKTRILVTHQLQFLDRADIILVLKEGKISEQGSFQDLMETKGEFYQLITSHVKSSEGEEKGTSNSHNIRASGERKDNDGGKKGKLMTDEARGVGKISTRTWVMYISAVGLPLVAVSALSVQLMESATRLVNDFWISHWTESVLNENRRSDVYYLVIYAVTGLLVGLMLFLRGIIIAYYGLRAARNLHNKIVDTVSFFDTTPTGRILNVFSRDVNALDDILPMSIEWGTGSFFNAASSIFVICVVLPSFLILLLPFELKRLDSLSKSPIYAQFSGFIEKNYKKIDINNAANFSFEAAARWLALRLDLIGMSVVSISSAFAVLQRANLSPGSVGLMITYGLTLTQMLGFLVRLTTDIEAQMVSVERVDGYTKNKQEAPADVSGDAPSDWPTTGRVVFKDVKMRYREGLELVLKGVNVSIQSGEKVGVVGRTGAGKSSLMLALFRICELAAGTITIDGKDISSIGLDRLRRCLSIIPQDATLFTGTVRSNLDPFSQYEDRDLWRALESVQLKGFVEGLRDKLEEKITEGGENLSVGTRQLVCLARAILRHSRVLVMDEATAAVDFETDSLIQQTVRSQFKGATVLTIAHRLQTIMDYDKIIVLDKGVVAEFDSPQELLKIPNGIFREMVSTSGTVPSK</sequence>
<feature type="transmembrane region" description="Helical" evidence="13">
    <location>
        <begin position="543"/>
        <end position="565"/>
    </location>
</feature>
<evidence type="ECO:0000256" key="11">
    <source>
        <dbReference type="SAM" id="Coils"/>
    </source>
</evidence>
<keyword evidence="17" id="KW-1185">Reference proteome</keyword>
<dbReference type="PANTHER" id="PTHR24223">
    <property type="entry name" value="ATP-BINDING CASSETTE SUB-FAMILY C"/>
    <property type="match status" value="1"/>
</dbReference>
<dbReference type="GO" id="GO:0005524">
    <property type="term" value="F:ATP binding"/>
    <property type="evidence" value="ECO:0007669"/>
    <property type="project" value="UniProtKB-KW"/>
</dbReference>
<proteinExistence type="inferred from homology"/>
<feature type="transmembrane region" description="Helical" evidence="13">
    <location>
        <begin position="150"/>
        <end position="172"/>
    </location>
</feature>
<keyword evidence="8" id="KW-0067">ATP-binding</keyword>
<keyword evidence="10 13" id="KW-0472">Membrane</keyword>
<feature type="domain" description="ABC transporter" evidence="14">
    <location>
        <begin position="599"/>
        <end position="822"/>
    </location>
</feature>
<feature type="region of interest" description="Disordered" evidence="12">
    <location>
        <begin position="827"/>
        <end position="857"/>
    </location>
</feature>
<dbReference type="InterPro" id="IPR050173">
    <property type="entry name" value="ABC_transporter_C-like"/>
</dbReference>
<feature type="transmembrane region" description="Helical" evidence="13">
    <location>
        <begin position="873"/>
        <end position="895"/>
    </location>
</feature>
<dbReference type="GO" id="GO:0140359">
    <property type="term" value="F:ABC-type transporter activity"/>
    <property type="evidence" value="ECO:0007669"/>
    <property type="project" value="InterPro"/>
</dbReference>
<dbReference type="FunFam" id="3.40.50.300:FF:000074">
    <property type="entry name" value="Multidrug resistance-associated protein 5 isoform 1"/>
    <property type="match status" value="1"/>
</dbReference>
<dbReference type="SUPFAM" id="SSF52540">
    <property type="entry name" value="P-loop containing nucleoside triphosphate hydrolases"/>
    <property type="match status" value="2"/>
</dbReference>
<dbReference type="PROSITE" id="PS50893">
    <property type="entry name" value="ABC_TRANSPORTER_2"/>
    <property type="match status" value="2"/>
</dbReference>
<dbReference type="GO" id="GO:0016887">
    <property type="term" value="F:ATP hydrolysis activity"/>
    <property type="evidence" value="ECO:0007669"/>
    <property type="project" value="InterPro"/>
</dbReference>
<dbReference type="Gene3D" id="1.20.1560.10">
    <property type="entry name" value="ABC transporter type 1, transmembrane domain"/>
    <property type="match status" value="3"/>
</dbReference>
<dbReference type="GO" id="GO:0005774">
    <property type="term" value="C:vacuolar membrane"/>
    <property type="evidence" value="ECO:0007669"/>
    <property type="project" value="UniProtKB-SubCell"/>
</dbReference>
<evidence type="ECO:0000256" key="1">
    <source>
        <dbReference type="ARBA" id="ARBA00004128"/>
    </source>
</evidence>